<evidence type="ECO:0000256" key="3">
    <source>
        <dbReference type="ARBA" id="ARBA00022781"/>
    </source>
</evidence>
<dbReference type="GO" id="GO:0016471">
    <property type="term" value="C:vacuolar proton-transporting V-type ATPase complex"/>
    <property type="evidence" value="ECO:0007669"/>
    <property type="project" value="InterPro"/>
</dbReference>
<dbReference type="GO" id="GO:0046961">
    <property type="term" value="F:proton-transporting ATPase activity, rotational mechanism"/>
    <property type="evidence" value="ECO:0007669"/>
    <property type="project" value="InterPro"/>
</dbReference>
<dbReference type="EMBL" id="DS499601">
    <property type="protein sequence ID" value="EDP48149.1"/>
    <property type="molecule type" value="Genomic_DNA"/>
</dbReference>
<sequence>MLSSLRAYRFLLLLGPMHEVDDPRSTKTGLAIFKAASVIITNGSGERWQNPRPPCGSFVAYAIRGSSCPSPAPHLYLIYPELCLLHLVIVAVFRDTQPSWSCWGDCCWTWTNVPLLGRERGSEDCTASQRIQQKEEEFKKFEAEHSSGYKKAEEDANKEAEVKLQDIQTAGKEKGNKVVEDLINAVIDVNPQAVLNIPSVLLFAIDMKSSCFSPASLRLAGTIEKMDAFHIHCRSLCL</sequence>
<dbReference type="AlphaFoldDB" id="B0YC18"/>
<evidence type="ECO:0000313" key="6">
    <source>
        <dbReference type="Proteomes" id="UP000001699"/>
    </source>
</evidence>
<evidence type="ECO:0000256" key="1">
    <source>
        <dbReference type="ARBA" id="ARBA00010066"/>
    </source>
</evidence>
<dbReference type="Proteomes" id="UP000001699">
    <property type="component" value="Unassembled WGS sequence"/>
</dbReference>
<comment type="similarity">
    <text evidence="1">Belongs to the V-ATPase G subunit family.</text>
</comment>
<evidence type="ECO:0000256" key="2">
    <source>
        <dbReference type="ARBA" id="ARBA00022448"/>
    </source>
</evidence>
<evidence type="ECO:0000313" key="5">
    <source>
        <dbReference type="EMBL" id="EDP48149.1"/>
    </source>
</evidence>
<dbReference type="HOGENOM" id="CLU_1165601_0_0_1"/>
<evidence type="ECO:0000256" key="4">
    <source>
        <dbReference type="ARBA" id="ARBA00023065"/>
    </source>
</evidence>
<dbReference type="Gene3D" id="1.20.5.2950">
    <property type="match status" value="1"/>
</dbReference>
<reference evidence="5 6" key="1">
    <citation type="journal article" date="2008" name="PLoS Genet.">
        <title>Genomic islands in the pathogenic filamentous fungus Aspergillus fumigatus.</title>
        <authorList>
            <person name="Fedorova N.D."/>
            <person name="Khaldi N."/>
            <person name="Joardar V.S."/>
            <person name="Maiti R."/>
            <person name="Amedeo P."/>
            <person name="Anderson M.J."/>
            <person name="Crabtree J."/>
            <person name="Silva J.C."/>
            <person name="Badger J.H."/>
            <person name="Albarraq A."/>
            <person name="Angiuoli S."/>
            <person name="Bussey H."/>
            <person name="Bowyer P."/>
            <person name="Cotty P.J."/>
            <person name="Dyer P.S."/>
            <person name="Egan A."/>
            <person name="Galens K."/>
            <person name="Fraser-Liggett C.M."/>
            <person name="Haas B.J."/>
            <person name="Inman J.M."/>
            <person name="Kent R."/>
            <person name="Lemieux S."/>
            <person name="Malavazi I."/>
            <person name="Orvis J."/>
            <person name="Roemer T."/>
            <person name="Ronning C.M."/>
            <person name="Sundaram J.P."/>
            <person name="Sutton G."/>
            <person name="Turner G."/>
            <person name="Venter J.C."/>
            <person name="White O.R."/>
            <person name="Whitty B.R."/>
            <person name="Youngman P."/>
            <person name="Wolfe K.H."/>
            <person name="Goldman G.H."/>
            <person name="Wortman J.R."/>
            <person name="Jiang B."/>
            <person name="Denning D.W."/>
            <person name="Nierman W.C."/>
        </authorList>
    </citation>
    <scope>NUCLEOTIDE SEQUENCE [LARGE SCALE GENOMIC DNA]</scope>
    <source>
        <strain evidence="6">CBS 144.89 / FGSC A1163 / CEA10</strain>
    </source>
</reference>
<evidence type="ECO:0008006" key="7">
    <source>
        <dbReference type="Google" id="ProtNLM"/>
    </source>
</evidence>
<keyword evidence="6" id="KW-1185">Reference proteome</keyword>
<keyword evidence="4" id="KW-0406">Ion transport</keyword>
<protein>
    <recommendedName>
        <fullName evidence="7">V-type proton ATPase subunit G</fullName>
    </recommendedName>
</protein>
<dbReference type="Pfam" id="PF03179">
    <property type="entry name" value="V-ATPase_G"/>
    <property type="match status" value="1"/>
</dbReference>
<name>B0YC18_ASPFC</name>
<organism evidence="5 6">
    <name type="scientific">Aspergillus fumigatus (strain CBS 144.89 / FGSC A1163 / CEA10)</name>
    <name type="common">Neosartorya fumigata</name>
    <dbReference type="NCBI Taxonomy" id="451804"/>
    <lineage>
        <taxon>Eukaryota</taxon>
        <taxon>Fungi</taxon>
        <taxon>Dikarya</taxon>
        <taxon>Ascomycota</taxon>
        <taxon>Pezizomycotina</taxon>
        <taxon>Eurotiomycetes</taxon>
        <taxon>Eurotiomycetidae</taxon>
        <taxon>Eurotiales</taxon>
        <taxon>Aspergillaceae</taxon>
        <taxon>Aspergillus</taxon>
        <taxon>Aspergillus subgen. Fumigati</taxon>
    </lineage>
</organism>
<keyword evidence="3" id="KW-0375">Hydrogen ion transport</keyword>
<proteinExistence type="inferred from homology"/>
<dbReference type="OrthoDB" id="250802at2759"/>
<gene>
    <name evidence="5" type="ORF">AFUB_088590</name>
</gene>
<dbReference type="InterPro" id="IPR005124">
    <property type="entry name" value="V-ATPase_G"/>
</dbReference>
<keyword evidence="2" id="KW-0813">Transport</keyword>
<accession>B0YC18</accession>
<dbReference type="VEuPathDB" id="FungiDB:AFUB_088590"/>